<keyword evidence="2" id="KW-0238">DNA-binding</keyword>
<evidence type="ECO:0000259" key="5">
    <source>
        <dbReference type="PROSITE" id="PS51078"/>
    </source>
</evidence>
<dbReference type="GO" id="GO:0003700">
    <property type="term" value="F:DNA-binding transcription factor activity"/>
    <property type="evidence" value="ECO:0007669"/>
    <property type="project" value="TreeGrafter"/>
</dbReference>
<comment type="caution">
    <text evidence="6">The sequence shown here is derived from an EMBL/GenBank/DDBJ whole genome shotgun (WGS) entry which is preliminary data.</text>
</comment>
<gene>
    <name evidence="6" type="ORF">MMF98_10705</name>
</gene>
<dbReference type="GO" id="GO:0045892">
    <property type="term" value="P:negative regulation of DNA-templated transcription"/>
    <property type="evidence" value="ECO:0007669"/>
    <property type="project" value="TreeGrafter"/>
</dbReference>
<dbReference type="Proteomes" id="UP001139447">
    <property type="component" value="Unassembled WGS sequence"/>
</dbReference>
<evidence type="ECO:0000259" key="4">
    <source>
        <dbReference type="PROSITE" id="PS51077"/>
    </source>
</evidence>
<dbReference type="InterPro" id="IPR029016">
    <property type="entry name" value="GAF-like_dom_sf"/>
</dbReference>
<dbReference type="SUPFAM" id="SSF46785">
    <property type="entry name" value="Winged helix' DNA-binding domain"/>
    <property type="match status" value="1"/>
</dbReference>
<dbReference type="PROSITE" id="PS51078">
    <property type="entry name" value="ICLR_ED"/>
    <property type="match status" value="1"/>
</dbReference>
<evidence type="ECO:0000256" key="1">
    <source>
        <dbReference type="ARBA" id="ARBA00023015"/>
    </source>
</evidence>
<dbReference type="PANTHER" id="PTHR30136">
    <property type="entry name" value="HELIX-TURN-HELIX TRANSCRIPTIONAL REGULATOR, ICLR FAMILY"/>
    <property type="match status" value="1"/>
</dbReference>
<dbReference type="InterPro" id="IPR036388">
    <property type="entry name" value="WH-like_DNA-bd_sf"/>
</dbReference>
<feature type="domain" description="IclR-ED" evidence="5">
    <location>
        <begin position="76"/>
        <end position="259"/>
    </location>
</feature>
<evidence type="ECO:0000256" key="3">
    <source>
        <dbReference type="ARBA" id="ARBA00023163"/>
    </source>
</evidence>
<reference evidence="6" key="1">
    <citation type="submission" date="2022-03" db="EMBL/GenBank/DDBJ databases">
        <authorList>
            <person name="Woo C.Y."/>
        </authorList>
    </citation>
    <scope>NUCLEOTIDE SEQUENCE</scope>
    <source>
        <strain evidence="6">CYS-02</strain>
    </source>
</reference>
<dbReference type="Gene3D" id="3.30.450.40">
    <property type="match status" value="1"/>
</dbReference>
<dbReference type="PANTHER" id="PTHR30136:SF33">
    <property type="entry name" value="TRANSCRIPTIONAL REGULATORY PROTEIN"/>
    <property type="match status" value="1"/>
</dbReference>
<dbReference type="SUPFAM" id="SSF55781">
    <property type="entry name" value="GAF domain-like"/>
    <property type="match status" value="1"/>
</dbReference>
<accession>A0A9X1VUT8</accession>
<proteinExistence type="predicted"/>
<dbReference type="GO" id="GO:0003677">
    <property type="term" value="F:DNA binding"/>
    <property type="evidence" value="ECO:0007669"/>
    <property type="project" value="UniProtKB-KW"/>
</dbReference>
<dbReference type="InterPro" id="IPR050707">
    <property type="entry name" value="HTH_MetabolicPath_Reg"/>
</dbReference>
<dbReference type="PROSITE" id="PS51077">
    <property type="entry name" value="HTH_ICLR"/>
    <property type="match status" value="1"/>
</dbReference>
<keyword evidence="1" id="KW-0805">Transcription regulation</keyword>
<evidence type="ECO:0000313" key="7">
    <source>
        <dbReference type="Proteomes" id="UP001139447"/>
    </source>
</evidence>
<organism evidence="6 7">
    <name type="scientific">Variovorax terrae</name>
    <dbReference type="NCBI Taxonomy" id="2923278"/>
    <lineage>
        <taxon>Bacteria</taxon>
        <taxon>Pseudomonadati</taxon>
        <taxon>Pseudomonadota</taxon>
        <taxon>Betaproteobacteria</taxon>
        <taxon>Burkholderiales</taxon>
        <taxon>Comamonadaceae</taxon>
        <taxon>Variovorax</taxon>
    </lineage>
</organism>
<protein>
    <submittedName>
        <fullName evidence="6">IclR family transcriptional regulator</fullName>
    </submittedName>
</protein>
<sequence>MTDNTQPQPKDEVSALARGLAVLRVVSQASKPLSNRELAEATGIPKATVSRLAATLVGAGYLRQLADSERFSLSATLLELSNAYLRNFDLRSHARPHLAELAEQAGAAVHLGVRDGLDIVLIDHIRPRSAVILSNLDVGSRMAIATSASGRAYLASADEPERQALLDSIRAASGSGWRALKPQLEAALQEHARLGYCASFGEWHHDIHALGLTLRGPRGELYAVSCGGPGYLLPKKLLVEKIAPFLLKTVRAISDEAGTSR</sequence>
<dbReference type="Pfam" id="PF01614">
    <property type="entry name" value="IclR_C"/>
    <property type="match status" value="1"/>
</dbReference>
<dbReference type="InterPro" id="IPR036390">
    <property type="entry name" value="WH_DNA-bd_sf"/>
</dbReference>
<evidence type="ECO:0000256" key="2">
    <source>
        <dbReference type="ARBA" id="ARBA00023125"/>
    </source>
</evidence>
<dbReference type="Gene3D" id="1.10.10.10">
    <property type="entry name" value="Winged helix-like DNA-binding domain superfamily/Winged helix DNA-binding domain"/>
    <property type="match status" value="1"/>
</dbReference>
<keyword evidence="3" id="KW-0804">Transcription</keyword>
<dbReference type="Pfam" id="PF09339">
    <property type="entry name" value="HTH_IclR"/>
    <property type="match status" value="1"/>
</dbReference>
<dbReference type="InterPro" id="IPR014757">
    <property type="entry name" value="Tscrpt_reg_IclR_C"/>
</dbReference>
<dbReference type="InterPro" id="IPR005471">
    <property type="entry name" value="Tscrpt_reg_IclR_N"/>
</dbReference>
<dbReference type="SMART" id="SM00346">
    <property type="entry name" value="HTH_ICLR"/>
    <property type="match status" value="1"/>
</dbReference>
<dbReference type="EMBL" id="JALGBI010000001">
    <property type="protein sequence ID" value="MCJ0763675.1"/>
    <property type="molecule type" value="Genomic_DNA"/>
</dbReference>
<feature type="domain" description="HTH iclR-type" evidence="4">
    <location>
        <begin position="13"/>
        <end position="75"/>
    </location>
</feature>
<keyword evidence="7" id="KW-1185">Reference proteome</keyword>
<dbReference type="RefSeq" id="WP_243306257.1">
    <property type="nucleotide sequence ID" value="NZ_JALGBI010000001.1"/>
</dbReference>
<evidence type="ECO:0000313" key="6">
    <source>
        <dbReference type="EMBL" id="MCJ0763675.1"/>
    </source>
</evidence>
<dbReference type="AlphaFoldDB" id="A0A9X1VUT8"/>
<name>A0A9X1VUT8_9BURK</name>